<name>A0A1H1EC48_9BACI</name>
<organism evidence="7 8">
    <name type="scientific">Virgibacillus salinus</name>
    <dbReference type="NCBI Taxonomy" id="553311"/>
    <lineage>
        <taxon>Bacteria</taxon>
        <taxon>Bacillati</taxon>
        <taxon>Bacillota</taxon>
        <taxon>Bacilli</taxon>
        <taxon>Bacillales</taxon>
        <taxon>Bacillaceae</taxon>
        <taxon>Virgibacillus</taxon>
    </lineage>
</organism>
<dbReference type="SUPFAM" id="SSF53850">
    <property type="entry name" value="Periplasmic binding protein-like II"/>
    <property type="match status" value="2"/>
</dbReference>
<dbReference type="AlphaFoldDB" id="A0A1H1EC48"/>
<evidence type="ECO:0000259" key="6">
    <source>
        <dbReference type="Pfam" id="PF04069"/>
    </source>
</evidence>
<dbReference type="Gene3D" id="3.40.190.100">
    <property type="entry name" value="Glycine betaine-binding periplasmic protein, domain 2"/>
    <property type="match status" value="1"/>
</dbReference>
<accession>A0A1H1EC48</accession>
<dbReference type="PANTHER" id="PTHR47737:SF1">
    <property type="entry name" value="GLYCINE BETAINE_PROLINE BETAINE TRANSPORT SYSTEM PERMEASE PROTEIN PROW"/>
    <property type="match status" value="1"/>
</dbReference>
<proteinExistence type="predicted"/>
<dbReference type="GO" id="GO:0015226">
    <property type="term" value="F:carnitine transmembrane transporter activity"/>
    <property type="evidence" value="ECO:0007669"/>
    <property type="project" value="TreeGrafter"/>
</dbReference>
<keyword evidence="8" id="KW-1185">Reference proteome</keyword>
<keyword evidence="2" id="KW-0813">Transport</keyword>
<dbReference type="Proteomes" id="UP000199444">
    <property type="component" value="Unassembled WGS sequence"/>
</dbReference>
<dbReference type="PANTHER" id="PTHR47737">
    <property type="entry name" value="GLYCINE BETAINE/PROLINE BETAINE TRANSPORT SYSTEM PERMEASE PROTEIN PROW"/>
    <property type="match status" value="1"/>
</dbReference>
<dbReference type="GO" id="GO:0031460">
    <property type="term" value="P:glycine betaine transport"/>
    <property type="evidence" value="ECO:0007669"/>
    <property type="project" value="TreeGrafter"/>
</dbReference>
<feature type="chain" id="PRO_5039694949" evidence="5">
    <location>
        <begin position="24"/>
        <end position="317"/>
    </location>
</feature>
<dbReference type="GO" id="GO:0043190">
    <property type="term" value="C:ATP-binding cassette (ABC) transporter complex"/>
    <property type="evidence" value="ECO:0007669"/>
    <property type="project" value="InterPro"/>
</dbReference>
<feature type="domain" description="ABC-type glycine betaine transport system substrate-binding" evidence="6">
    <location>
        <begin position="218"/>
        <end position="314"/>
    </location>
</feature>
<comment type="subcellular location">
    <subcellularLocation>
        <location evidence="1">Cell membrane</location>
    </subcellularLocation>
</comment>
<dbReference type="RefSeq" id="WP_092493602.1">
    <property type="nucleotide sequence ID" value="NZ_FNKD01000003.1"/>
</dbReference>
<feature type="domain" description="ABC-type glycine betaine transport system substrate-binding" evidence="6">
    <location>
        <begin position="54"/>
        <end position="195"/>
    </location>
</feature>
<evidence type="ECO:0000256" key="2">
    <source>
        <dbReference type="ARBA" id="ARBA00022448"/>
    </source>
</evidence>
<evidence type="ECO:0000256" key="3">
    <source>
        <dbReference type="ARBA" id="ARBA00022475"/>
    </source>
</evidence>
<keyword evidence="3" id="KW-1003">Cell membrane</keyword>
<gene>
    <name evidence="7" type="ORF">SAMN05216231_2821</name>
</gene>
<dbReference type="STRING" id="553311.SAMN05216231_2821"/>
<reference evidence="7 8" key="1">
    <citation type="submission" date="2016-10" db="EMBL/GenBank/DDBJ databases">
        <authorList>
            <person name="de Groot N.N."/>
        </authorList>
    </citation>
    <scope>NUCLEOTIDE SEQUENCE [LARGE SCALE GENOMIC DNA]</scope>
    <source>
        <strain evidence="7 8">CGMCC 1.10449</strain>
    </source>
</reference>
<protein>
    <submittedName>
        <fullName evidence="7">Glycine betaine/proline transport system substrate-binding protein</fullName>
    </submittedName>
</protein>
<evidence type="ECO:0000256" key="1">
    <source>
        <dbReference type="ARBA" id="ARBA00004236"/>
    </source>
</evidence>
<keyword evidence="4" id="KW-0472">Membrane</keyword>
<dbReference type="Pfam" id="PF04069">
    <property type="entry name" value="OpuAC"/>
    <property type="match status" value="2"/>
</dbReference>
<evidence type="ECO:0000313" key="7">
    <source>
        <dbReference type="EMBL" id="SDQ86325.1"/>
    </source>
</evidence>
<dbReference type="Gene3D" id="3.10.105.10">
    <property type="entry name" value="Dipeptide-binding Protein, Domain 3"/>
    <property type="match status" value="1"/>
</dbReference>
<dbReference type="InterPro" id="IPR007210">
    <property type="entry name" value="ABC_Gly_betaine_transp_sub-bd"/>
</dbReference>
<dbReference type="PROSITE" id="PS51257">
    <property type="entry name" value="PROKAR_LIPOPROTEIN"/>
    <property type="match status" value="1"/>
</dbReference>
<evidence type="ECO:0000313" key="8">
    <source>
        <dbReference type="Proteomes" id="UP000199444"/>
    </source>
</evidence>
<evidence type="ECO:0000256" key="4">
    <source>
        <dbReference type="ARBA" id="ARBA00023136"/>
    </source>
</evidence>
<sequence length="317" mass="35040">MIKNNRRWTKLTFILGLLAILIAAGCGSGGDNEGNAGNNEENTGTEGETNYGEAIEHTITGIEPGAGISVTTEKAIEEYDSLSGWEVNLSSTAAMASELDKAIKDEEPIIITGWNPHWTFAKYPDMKYLDDPKGIYGTEEVIKTIARQGLKEEKPNAYKLVDQFKWDVKDMESIMYESQETGDDIEAVAKRWVENNQDKISDWTKGVEEVDGESFELVSTPWDSERSSAFVMKAVMEKLGYDVTVTPVDVAVVFESIANGDGDATLAAWMPVTHKDFYDKYSDQFEDLGANLEGAKIGLVVPSYMDIESIEDLEPAE</sequence>
<dbReference type="GO" id="GO:0005275">
    <property type="term" value="F:amine transmembrane transporter activity"/>
    <property type="evidence" value="ECO:0007669"/>
    <property type="project" value="TreeGrafter"/>
</dbReference>
<feature type="signal peptide" evidence="5">
    <location>
        <begin position="1"/>
        <end position="23"/>
    </location>
</feature>
<dbReference type="EMBL" id="FNKD01000003">
    <property type="protein sequence ID" value="SDQ86325.1"/>
    <property type="molecule type" value="Genomic_DNA"/>
</dbReference>
<keyword evidence="5" id="KW-0732">Signal</keyword>
<dbReference type="GO" id="GO:0015871">
    <property type="term" value="P:choline transport"/>
    <property type="evidence" value="ECO:0007669"/>
    <property type="project" value="TreeGrafter"/>
</dbReference>
<evidence type="ECO:0000256" key="5">
    <source>
        <dbReference type="SAM" id="SignalP"/>
    </source>
</evidence>